<dbReference type="InterPro" id="IPR035979">
    <property type="entry name" value="RBD_domain_sf"/>
</dbReference>
<reference evidence="1 2" key="1">
    <citation type="submission" date="2020-08" db="EMBL/GenBank/DDBJ databases">
        <title>The Agave Microbiome: Exploring the role of microbial communities in plant adaptations to desert environments.</title>
        <authorList>
            <person name="Partida-Martinez L.P."/>
        </authorList>
    </citation>
    <scope>NUCLEOTIDE SEQUENCE [LARGE SCALE GENOMIC DNA]</scope>
    <source>
        <strain evidence="1 2">AT3.2</strain>
    </source>
</reference>
<dbReference type="EMBL" id="JACHBX010000001">
    <property type="protein sequence ID" value="MBB6132547.1"/>
    <property type="molecule type" value="Genomic_DNA"/>
</dbReference>
<dbReference type="CDD" id="cd00590">
    <property type="entry name" value="RRM_SF"/>
    <property type="match status" value="1"/>
</dbReference>
<gene>
    <name evidence="1" type="ORF">HD842_000658</name>
</gene>
<dbReference type="GO" id="GO:0003676">
    <property type="term" value="F:nucleic acid binding"/>
    <property type="evidence" value="ECO:0007669"/>
    <property type="project" value="InterPro"/>
</dbReference>
<evidence type="ECO:0000313" key="1">
    <source>
        <dbReference type="EMBL" id="MBB6132547.1"/>
    </source>
</evidence>
<proteinExistence type="predicted"/>
<dbReference type="SUPFAM" id="SSF54928">
    <property type="entry name" value="RNA-binding domain, RBD"/>
    <property type="match status" value="1"/>
</dbReference>
<organism evidence="1 2">
    <name type="scientific">Massilia aurea</name>
    <dbReference type="NCBI Taxonomy" id="373040"/>
    <lineage>
        <taxon>Bacteria</taxon>
        <taxon>Pseudomonadati</taxon>
        <taxon>Pseudomonadota</taxon>
        <taxon>Betaproteobacteria</taxon>
        <taxon>Burkholderiales</taxon>
        <taxon>Oxalobacteraceae</taxon>
        <taxon>Telluria group</taxon>
        <taxon>Massilia</taxon>
    </lineage>
</organism>
<name>A0A7W9U6L1_9BURK</name>
<protein>
    <recommendedName>
        <fullName evidence="3">RNA-binding protein</fullName>
    </recommendedName>
</protein>
<comment type="caution">
    <text evidence="1">The sequence shown here is derived from an EMBL/GenBank/DDBJ whole genome shotgun (WGS) entry which is preliminary data.</text>
</comment>
<evidence type="ECO:0000313" key="2">
    <source>
        <dbReference type="Proteomes" id="UP000540787"/>
    </source>
</evidence>
<evidence type="ECO:0008006" key="3">
    <source>
        <dbReference type="Google" id="ProtNLM"/>
    </source>
</evidence>
<dbReference type="AlphaFoldDB" id="A0A7W9U6L1"/>
<keyword evidence="2" id="KW-1185">Reference proteome</keyword>
<accession>A0A7W9U6L1</accession>
<sequence length="95" mass="10769">MKVILSGLHADASESAIIESFTPYFHITQVDMIREGSPDSPWAVLHIADSYEHAWAACNSLRGVFHRGKRLSVYIPTHQPDIYHEFAPHERLDIA</sequence>
<dbReference type="RefSeq" id="WP_183550915.1">
    <property type="nucleotide sequence ID" value="NZ_JACHBX010000001.1"/>
</dbReference>
<dbReference type="Proteomes" id="UP000540787">
    <property type="component" value="Unassembled WGS sequence"/>
</dbReference>